<dbReference type="InterPro" id="IPR000055">
    <property type="entry name" value="Restrct_endonuc_typeI_TRD"/>
</dbReference>
<dbReference type="SUPFAM" id="SSF116734">
    <property type="entry name" value="DNA methylase specificity domain"/>
    <property type="match status" value="1"/>
</dbReference>
<proteinExistence type="predicted"/>
<dbReference type="AlphaFoldDB" id="C8PU24"/>
<name>C8PU24_9SPIR</name>
<comment type="caution">
    <text evidence="3">The sequence shown here is derived from an EMBL/GenBank/DDBJ whole genome shotgun (WGS) entry which is preliminary data.</text>
</comment>
<evidence type="ECO:0000259" key="2">
    <source>
        <dbReference type="Pfam" id="PF01420"/>
    </source>
</evidence>
<organism evidence="3 4">
    <name type="scientific">Treponema vincentii ATCC 35580</name>
    <dbReference type="NCBI Taxonomy" id="596324"/>
    <lineage>
        <taxon>Bacteria</taxon>
        <taxon>Pseudomonadati</taxon>
        <taxon>Spirochaetota</taxon>
        <taxon>Spirochaetia</taxon>
        <taxon>Spirochaetales</taxon>
        <taxon>Treponemataceae</taxon>
        <taxon>Treponema</taxon>
    </lineage>
</organism>
<accession>C8PU24</accession>
<evidence type="ECO:0000313" key="4">
    <source>
        <dbReference type="Proteomes" id="UP000004509"/>
    </source>
</evidence>
<dbReference type="Gene3D" id="1.10.287.1120">
    <property type="entry name" value="Bipartite methylase S protein"/>
    <property type="match status" value="1"/>
</dbReference>
<sequence>MEIRLPSITIQQKIVEILYDIDKRIELNRQINTNLLLLFLLLFVCCFFFWCSYFFSR</sequence>
<feature type="domain" description="Type I restriction modification DNA specificity" evidence="2">
    <location>
        <begin position="2"/>
        <end position="35"/>
    </location>
</feature>
<dbReference type="EMBL" id="ACYH01000073">
    <property type="protein sequence ID" value="EEV19163.1"/>
    <property type="molecule type" value="Genomic_DNA"/>
</dbReference>
<reference evidence="3 4" key="1">
    <citation type="submission" date="2009-07" db="EMBL/GenBank/DDBJ databases">
        <authorList>
            <person name="Madupu R."/>
            <person name="Sebastian Y."/>
            <person name="Durkin A.S."/>
            <person name="Torralba M."/>
            <person name="Methe B."/>
            <person name="Sutton G.G."/>
            <person name="Strausberg R.L."/>
            <person name="Nelson K.E."/>
        </authorList>
    </citation>
    <scope>NUCLEOTIDE SEQUENCE [LARGE SCALE GENOMIC DNA]</scope>
    <source>
        <strain evidence="3 4">ATCC 35580</strain>
    </source>
</reference>
<keyword evidence="1" id="KW-1133">Transmembrane helix</keyword>
<keyword evidence="1" id="KW-0472">Membrane</keyword>
<protein>
    <recommendedName>
        <fullName evidence="2">Type I restriction modification DNA specificity domain-containing protein</fullName>
    </recommendedName>
</protein>
<evidence type="ECO:0000256" key="1">
    <source>
        <dbReference type="SAM" id="Phobius"/>
    </source>
</evidence>
<evidence type="ECO:0000313" key="3">
    <source>
        <dbReference type="EMBL" id="EEV19163.1"/>
    </source>
</evidence>
<keyword evidence="1" id="KW-0812">Transmembrane</keyword>
<dbReference type="Proteomes" id="UP000004509">
    <property type="component" value="Unassembled WGS sequence"/>
</dbReference>
<feature type="transmembrane region" description="Helical" evidence="1">
    <location>
        <begin position="35"/>
        <end position="55"/>
    </location>
</feature>
<dbReference type="GO" id="GO:0003677">
    <property type="term" value="F:DNA binding"/>
    <property type="evidence" value="ECO:0007669"/>
    <property type="project" value="InterPro"/>
</dbReference>
<gene>
    <name evidence="3" type="ORF">TREVI0001_0267</name>
</gene>
<dbReference type="Pfam" id="PF01420">
    <property type="entry name" value="Methylase_S"/>
    <property type="match status" value="1"/>
</dbReference>